<evidence type="ECO:0000313" key="8">
    <source>
        <dbReference type="EMBL" id="WMV08852.1"/>
    </source>
</evidence>
<keyword evidence="6" id="KW-0695">RNA-directed DNA polymerase</keyword>
<dbReference type="EMBL" id="CP133612">
    <property type="protein sequence ID" value="WMV08852.1"/>
    <property type="molecule type" value="Genomic_DNA"/>
</dbReference>
<dbReference type="PANTHER" id="PTHR34072:SF52">
    <property type="entry name" value="RIBONUCLEASE H"/>
    <property type="match status" value="1"/>
</dbReference>
<dbReference type="SUPFAM" id="SSF56672">
    <property type="entry name" value="DNA/RNA polymerases"/>
    <property type="match status" value="1"/>
</dbReference>
<proteinExistence type="predicted"/>
<organism evidence="8 9">
    <name type="scientific">Solanum verrucosum</name>
    <dbReference type="NCBI Taxonomy" id="315347"/>
    <lineage>
        <taxon>Eukaryota</taxon>
        <taxon>Viridiplantae</taxon>
        <taxon>Streptophyta</taxon>
        <taxon>Embryophyta</taxon>
        <taxon>Tracheophyta</taxon>
        <taxon>Spermatophyta</taxon>
        <taxon>Magnoliopsida</taxon>
        <taxon>eudicotyledons</taxon>
        <taxon>Gunneridae</taxon>
        <taxon>Pentapetalae</taxon>
        <taxon>asterids</taxon>
        <taxon>lamiids</taxon>
        <taxon>Solanales</taxon>
        <taxon>Solanaceae</taxon>
        <taxon>Solanoideae</taxon>
        <taxon>Solaneae</taxon>
        <taxon>Solanum</taxon>
    </lineage>
</organism>
<evidence type="ECO:0000256" key="6">
    <source>
        <dbReference type="ARBA" id="ARBA00022918"/>
    </source>
</evidence>
<dbReference type="InterPro" id="IPR041373">
    <property type="entry name" value="RT_RNaseH"/>
</dbReference>
<dbReference type="GO" id="GO:0003964">
    <property type="term" value="F:RNA-directed DNA polymerase activity"/>
    <property type="evidence" value="ECO:0007669"/>
    <property type="project" value="UniProtKB-KW"/>
</dbReference>
<evidence type="ECO:0000256" key="4">
    <source>
        <dbReference type="ARBA" id="ARBA00022759"/>
    </source>
</evidence>
<accession>A0AAF0PQL9</accession>
<evidence type="ECO:0000313" key="9">
    <source>
        <dbReference type="Proteomes" id="UP001234989"/>
    </source>
</evidence>
<evidence type="ECO:0000256" key="3">
    <source>
        <dbReference type="ARBA" id="ARBA00022722"/>
    </source>
</evidence>
<evidence type="ECO:0000256" key="1">
    <source>
        <dbReference type="ARBA" id="ARBA00022679"/>
    </source>
</evidence>
<keyword evidence="4" id="KW-0255">Endonuclease</keyword>
<evidence type="ECO:0000259" key="7">
    <source>
        <dbReference type="Pfam" id="PF17917"/>
    </source>
</evidence>
<dbReference type="InterPro" id="IPR043502">
    <property type="entry name" value="DNA/RNA_pol_sf"/>
</dbReference>
<keyword evidence="1" id="KW-0808">Transferase</keyword>
<evidence type="ECO:0000256" key="5">
    <source>
        <dbReference type="ARBA" id="ARBA00022801"/>
    </source>
</evidence>
<protein>
    <recommendedName>
        <fullName evidence="7">Reverse transcriptase RNase H-like domain-containing protein</fullName>
    </recommendedName>
</protein>
<keyword evidence="3" id="KW-0540">Nuclease</keyword>
<sequence length="99" mass="11674">MQNGKVIAYASRKLKVHEKNYPTHELELAAVVFILKIWRNYFYGVHVDVLTNHKSLKYVFNQKDLNLRQRRWLDVTPYSSVGQLELDVRVRVVDLTSSN</sequence>
<evidence type="ECO:0000256" key="2">
    <source>
        <dbReference type="ARBA" id="ARBA00022695"/>
    </source>
</evidence>
<dbReference type="Pfam" id="PF17917">
    <property type="entry name" value="RT_RNaseH"/>
    <property type="match status" value="1"/>
</dbReference>
<reference evidence="8" key="1">
    <citation type="submission" date="2023-08" db="EMBL/GenBank/DDBJ databases">
        <title>A de novo genome assembly of Solanum verrucosum Schlechtendal, a Mexican diploid species geographically isolated from the other diploid A-genome species in potato relatives.</title>
        <authorList>
            <person name="Hosaka K."/>
        </authorList>
    </citation>
    <scope>NUCLEOTIDE SEQUENCE</scope>
    <source>
        <tissue evidence="8">Young leaves</tissue>
    </source>
</reference>
<dbReference type="AlphaFoldDB" id="A0AAF0PQL9"/>
<keyword evidence="2" id="KW-0548">Nucleotidyltransferase</keyword>
<gene>
    <name evidence="8" type="ORF">MTR67_002237</name>
</gene>
<dbReference type="Proteomes" id="UP001234989">
    <property type="component" value="Chromosome 1"/>
</dbReference>
<dbReference type="CDD" id="cd09274">
    <property type="entry name" value="RNase_HI_RT_Ty3"/>
    <property type="match status" value="1"/>
</dbReference>
<name>A0AAF0PQL9_SOLVR</name>
<dbReference type="GO" id="GO:0004519">
    <property type="term" value="F:endonuclease activity"/>
    <property type="evidence" value="ECO:0007669"/>
    <property type="project" value="UniProtKB-KW"/>
</dbReference>
<feature type="domain" description="Reverse transcriptase RNase H-like" evidence="7">
    <location>
        <begin position="5"/>
        <end position="74"/>
    </location>
</feature>
<dbReference type="GO" id="GO:0016787">
    <property type="term" value="F:hydrolase activity"/>
    <property type="evidence" value="ECO:0007669"/>
    <property type="project" value="UniProtKB-KW"/>
</dbReference>
<keyword evidence="5" id="KW-0378">Hydrolase</keyword>
<dbReference type="PANTHER" id="PTHR34072">
    <property type="entry name" value="ENZYMATIC POLYPROTEIN-RELATED"/>
    <property type="match status" value="1"/>
</dbReference>
<keyword evidence="9" id="KW-1185">Reference proteome</keyword>